<dbReference type="EMBL" id="AMFJ01000614">
    <property type="protein sequence ID" value="EKE26981.1"/>
    <property type="molecule type" value="Genomic_DNA"/>
</dbReference>
<dbReference type="GO" id="GO:0043709">
    <property type="term" value="P:cell adhesion involved in single-species biofilm formation"/>
    <property type="evidence" value="ECO:0007669"/>
    <property type="project" value="TreeGrafter"/>
</dbReference>
<dbReference type="InterPro" id="IPR029787">
    <property type="entry name" value="Nucleotide_cyclase"/>
</dbReference>
<dbReference type="PANTHER" id="PTHR45138">
    <property type="entry name" value="REGULATORY COMPONENTS OF SENSORY TRANSDUCTION SYSTEM"/>
    <property type="match status" value="1"/>
</dbReference>
<dbReference type="CDD" id="cd01949">
    <property type="entry name" value="GGDEF"/>
    <property type="match status" value="1"/>
</dbReference>
<proteinExistence type="predicted"/>
<evidence type="ECO:0000256" key="1">
    <source>
        <dbReference type="SAM" id="Phobius"/>
    </source>
</evidence>
<dbReference type="Pfam" id="PF05228">
    <property type="entry name" value="CHASE4"/>
    <property type="match status" value="1"/>
</dbReference>
<protein>
    <submittedName>
        <fullName evidence="4">Metal dependent phosphohydrolase</fullName>
    </submittedName>
</protein>
<reference evidence="4" key="1">
    <citation type="journal article" date="2012" name="Science">
        <title>Fermentation, hydrogen, and sulfur metabolism in multiple uncultivated bacterial phyla.</title>
        <authorList>
            <person name="Wrighton K.C."/>
            <person name="Thomas B.C."/>
            <person name="Sharon I."/>
            <person name="Miller C.S."/>
            <person name="Castelle C.J."/>
            <person name="VerBerkmoes N.C."/>
            <person name="Wilkins M.J."/>
            <person name="Hettich R.L."/>
            <person name="Lipton M.S."/>
            <person name="Williams K.H."/>
            <person name="Long P.E."/>
            <person name="Banfield J.F."/>
        </authorList>
    </citation>
    <scope>NUCLEOTIDE SEQUENCE [LARGE SCALE GENOMIC DNA]</scope>
</reference>
<dbReference type="SUPFAM" id="SSF55073">
    <property type="entry name" value="Nucleotide cyclase"/>
    <property type="match status" value="1"/>
</dbReference>
<name>K2F754_9BACT</name>
<evidence type="ECO:0000259" key="3">
    <source>
        <dbReference type="PROSITE" id="PS50887"/>
    </source>
</evidence>
<gene>
    <name evidence="4" type="ORF">ACD_4C00098G0002</name>
</gene>
<dbReference type="SMART" id="SM00267">
    <property type="entry name" value="GGDEF"/>
    <property type="match status" value="1"/>
</dbReference>
<feature type="transmembrane region" description="Helical" evidence="1">
    <location>
        <begin position="12"/>
        <end position="34"/>
    </location>
</feature>
<dbReference type="Pfam" id="PF00990">
    <property type="entry name" value="GGDEF"/>
    <property type="match status" value="1"/>
</dbReference>
<keyword evidence="4" id="KW-0378">Hydrolase</keyword>
<dbReference type="NCBIfam" id="TIGR00254">
    <property type="entry name" value="GGDEF"/>
    <property type="match status" value="1"/>
</dbReference>
<comment type="caution">
    <text evidence="4">The sequence shown here is derived from an EMBL/GenBank/DDBJ whole genome shotgun (WGS) entry which is preliminary data.</text>
</comment>
<dbReference type="GO" id="GO:0016787">
    <property type="term" value="F:hydrolase activity"/>
    <property type="evidence" value="ECO:0007669"/>
    <property type="project" value="UniProtKB-KW"/>
</dbReference>
<dbReference type="PROSITE" id="PS50885">
    <property type="entry name" value="HAMP"/>
    <property type="match status" value="1"/>
</dbReference>
<feature type="domain" description="GGDEF" evidence="3">
    <location>
        <begin position="367"/>
        <end position="501"/>
    </location>
</feature>
<dbReference type="InterPro" id="IPR003660">
    <property type="entry name" value="HAMP_dom"/>
</dbReference>
<dbReference type="GO" id="GO:1902201">
    <property type="term" value="P:negative regulation of bacterial-type flagellum-dependent cell motility"/>
    <property type="evidence" value="ECO:0007669"/>
    <property type="project" value="TreeGrafter"/>
</dbReference>
<dbReference type="Gene3D" id="6.10.340.10">
    <property type="match status" value="1"/>
</dbReference>
<dbReference type="GO" id="GO:0005886">
    <property type="term" value="C:plasma membrane"/>
    <property type="evidence" value="ECO:0007669"/>
    <property type="project" value="TreeGrafter"/>
</dbReference>
<dbReference type="InterPro" id="IPR000160">
    <property type="entry name" value="GGDEF_dom"/>
</dbReference>
<dbReference type="CDD" id="cd06225">
    <property type="entry name" value="HAMP"/>
    <property type="match status" value="1"/>
</dbReference>
<dbReference type="PANTHER" id="PTHR45138:SF23">
    <property type="entry name" value="SIGNALING PROTEIN"/>
    <property type="match status" value="1"/>
</dbReference>
<feature type="domain" description="HAMP" evidence="2">
    <location>
        <begin position="278"/>
        <end position="331"/>
    </location>
</feature>
<dbReference type="InterPro" id="IPR043128">
    <property type="entry name" value="Rev_trsase/Diguanyl_cyclase"/>
</dbReference>
<dbReference type="Gene3D" id="3.30.70.270">
    <property type="match status" value="1"/>
</dbReference>
<evidence type="ECO:0000313" key="4">
    <source>
        <dbReference type="EMBL" id="EKE26981.1"/>
    </source>
</evidence>
<dbReference type="GO" id="GO:0052621">
    <property type="term" value="F:diguanylate cyclase activity"/>
    <property type="evidence" value="ECO:0007669"/>
    <property type="project" value="TreeGrafter"/>
</dbReference>
<accession>K2F754</accession>
<evidence type="ECO:0000259" key="2">
    <source>
        <dbReference type="PROSITE" id="PS50885"/>
    </source>
</evidence>
<organism evidence="4">
    <name type="scientific">uncultured bacterium</name>
    <name type="common">gcode 4</name>
    <dbReference type="NCBI Taxonomy" id="1234023"/>
    <lineage>
        <taxon>Bacteria</taxon>
        <taxon>environmental samples</taxon>
    </lineage>
</organism>
<dbReference type="AlphaFoldDB" id="K2F754"/>
<sequence length="501" mass="58143">MILVKLRKKLVIFSISYFTLSVLLLGYLLNLSIVKGYNQLETKQFNWEIERVITGTQQLIRSQEILVKDWSKWTDAYEYVHGQNPDFATDNVDGIFFEDQQLDYVCFFDASDQIVYAKEYDHTTKVLNDLDPKLAMSFLEFKDQSNLIQLGGQPVAFSAYQVTDSEGLKEHEGLFVFAFVLRDKHFETLSSELKENIILSDLRAEQAVVTEQIEIKSSENQSVAEYYMPYANEKLAVKIEIYLENDVRKLGQKMIRNASLLFVGIFIILNFIMYLGVKHSVVRILKISEDVSKISHSRDLNRRLDIKGKDELGMLRDDINFMLNKIEHMNRQLTEYATFDLLTGILNRRSGLERLEKLIAASNENNFELTICYIDINDLKLVNDELGHTYGDQLITDITECISRCIRSTDSFCRLGGDEFLIIFPYCNEKQSHEMLLRLREDLEHFNLTGHRPYQLSISAGILEYDGQMTIDEFLEVCDSKMYVDKKQIKAMKNSDIKNHL</sequence>
<keyword evidence="1" id="KW-1133">Transmembrane helix</keyword>
<dbReference type="PROSITE" id="PS50887">
    <property type="entry name" value="GGDEF"/>
    <property type="match status" value="1"/>
</dbReference>
<dbReference type="InterPro" id="IPR050469">
    <property type="entry name" value="Diguanylate_Cyclase"/>
</dbReference>
<dbReference type="InterPro" id="IPR007892">
    <property type="entry name" value="CHASE4"/>
</dbReference>
<dbReference type="GO" id="GO:0007165">
    <property type="term" value="P:signal transduction"/>
    <property type="evidence" value="ECO:0007669"/>
    <property type="project" value="InterPro"/>
</dbReference>
<keyword evidence="1" id="KW-0472">Membrane</keyword>
<feature type="transmembrane region" description="Helical" evidence="1">
    <location>
        <begin position="258"/>
        <end position="277"/>
    </location>
</feature>
<keyword evidence="1" id="KW-0812">Transmembrane</keyword>